<evidence type="ECO:0000256" key="1">
    <source>
        <dbReference type="SAM" id="MobiDB-lite"/>
    </source>
</evidence>
<dbReference type="RefSeq" id="WP_013900355.1">
    <property type="nucleotide sequence ID" value="NC_015677.1"/>
</dbReference>
<dbReference type="Proteomes" id="UP000008385">
    <property type="component" value="Chromosome"/>
</dbReference>
<evidence type="ECO:0000313" key="2">
    <source>
        <dbReference type="EMBL" id="AEG92122.1"/>
    </source>
</evidence>
<dbReference type="KEGG" id="rta:Rta_10370"/>
<dbReference type="AlphaFoldDB" id="F5Y0A0"/>
<protein>
    <submittedName>
        <fullName evidence="2">Uncharacterized protein</fullName>
    </submittedName>
</protein>
<keyword evidence="3" id="KW-1185">Reference proteome</keyword>
<evidence type="ECO:0000313" key="3">
    <source>
        <dbReference type="Proteomes" id="UP000008385"/>
    </source>
</evidence>
<dbReference type="HOGENOM" id="CLU_1467075_0_0_4"/>
<reference evidence="3" key="1">
    <citation type="submission" date="2006-01" db="EMBL/GenBank/DDBJ databases">
        <title>Genome of the cyst-dividing bacterium Ramlibacter tataouinensis.</title>
        <authorList>
            <person name="Barakat M."/>
            <person name="Ortet P."/>
            <person name="De Luca G."/>
            <person name="Jourlin-Castelli C."/>
            <person name="Ansaldi M."/>
            <person name="Py B."/>
            <person name="Fichant G."/>
            <person name="Coutinho P."/>
            <person name="Voulhoux R."/>
            <person name="Bastien O."/>
            <person name="Roy S."/>
            <person name="Marechal E."/>
            <person name="Henrissat B."/>
            <person name="Quentin Y."/>
            <person name="Noirot P."/>
            <person name="Filloux A."/>
            <person name="Mejean V."/>
            <person name="DuBow M."/>
            <person name="Barras F."/>
            <person name="Heulin T."/>
        </authorList>
    </citation>
    <scope>NUCLEOTIDE SEQUENCE [LARGE SCALE GENOMIC DNA]</scope>
    <source>
        <strain evidence="3">ATCC BAA-407 / DSM 14655 / LMG 21543 / TTB310</strain>
    </source>
</reference>
<reference evidence="2 3" key="2">
    <citation type="journal article" date="2011" name="PLoS ONE">
        <title>The Cyst-Dividing Bacterium Ramlibacter tataouinensis TTB310 Genome Reveals a Well-Stocked Toolbox for Adaptation to a Desert Environment.</title>
        <authorList>
            <person name="De Luca G."/>
            <person name="Barakat M."/>
            <person name="Ortet P."/>
            <person name="Fochesato S."/>
            <person name="Jourlin-Castelli C."/>
            <person name="Ansaldi M."/>
            <person name="Py B."/>
            <person name="Fichant G."/>
            <person name="Coutinho P.M."/>
            <person name="Voulhoux R."/>
            <person name="Bastien O."/>
            <person name="Marechal E."/>
            <person name="Henrissat B."/>
            <person name="Quentin Y."/>
            <person name="Noirot P."/>
            <person name="Filloux A."/>
            <person name="Mejean V."/>
            <person name="Dubow M.S."/>
            <person name="Barras F."/>
            <person name="Barbe V."/>
            <person name="Weissenbach J."/>
            <person name="Mihalcescu I."/>
            <person name="Vermeglio A."/>
            <person name="Achouak W."/>
            <person name="Heulin T."/>
        </authorList>
    </citation>
    <scope>NUCLEOTIDE SEQUENCE [LARGE SCALE GENOMIC DNA]</scope>
    <source>
        <strain evidence="3">ATCC BAA-407 / DSM 14655 / LMG 21543 / TTB310</strain>
    </source>
</reference>
<gene>
    <name evidence="2" type="ordered locus">Rta_10370</name>
</gene>
<feature type="region of interest" description="Disordered" evidence="1">
    <location>
        <begin position="127"/>
        <end position="184"/>
    </location>
</feature>
<sequence length="184" mass="19981">MGLLSRIFGEADKAAREGRTSRLADATREQTRKELIAMAVRDTLKKHGIPPTCITAEARPGMVAGRPRGVHLQLVFREWQPELLAYVVAIESTVRARLLRLDPLSQAWVTGVSWRFEPTDARQWPQLPAASQASPAPASAAKGASTSSKDTLEKLLGSGEGLFGGRAGKREDFSPTVPMPLPTR</sequence>
<accession>F5Y0A0</accession>
<proteinExistence type="predicted"/>
<dbReference type="eggNOG" id="COG2885">
    <property type="taxonomic scope" value="Bacteria"/>
</dbReference>
<dbReference type="EMBL" id="CP000245">
    <property type="protein sequence ID" value="AEG92122.1"/>
    <property type="molecule type" value="Genomic_DNA"/>
</dbReference>
<name>F5Y0A0_RAMTT</name>
<feature type="compositionally biased region" description="Low complexity" evidence="1">
    <location>
        <begin position="128"/>
        <end position="148"/>
    </location>
</feature>
<organism evidence="2 3">
    <name type="scientific">Ramlibacter tataouinensis (strain ATCC BAA-407 / DSM 14655 / LMG 21543 / TTB310)</name>
    <dbReference type="NCBI Taxonomy" id="365046"/>
    <lineage>
        <taxon>Bacteria</taxon>
        <taxon>Pseudomonadati</taxon>
        <taxon>Pseudomonadota</taxon>
        <taxon>Betaproteobacteria</taxon>
        <taxon>Burkholderiales</taxon>
        <taxon>Comamonadaceae</taxon>
        <taxon>Ramlibacter</taxon>
    </lineage>
</organism>
<dbReference type="OrthoDB" id="8907956at2"/>